<reference evidence="2" key="1">
    <citation type="submission" date="2022-07" db="EMBL/GenBank/DDBJ databases">
        <title>Genome Sequence of Xylaria arbuscula.</title>
        <authorList>
            <person name="Buettner E."/>
        </authorList>
    </citation>
    <scope>NUCLEOTIDE SEQUENCE</scope>
    <source>
        <strain evidence="2">VT107</strain>
    </source>
</reference>
<protein>
    <submittedName>
        <fullName evidence="2">Uncharacterized protein</fullName>
    </submittedName>
</protein>
<organism evidence="2 3">
    <name type="scientific">Xylaria arbuscula</name>
    <dbReference type="NCBI Taxonomy" id="114810"/>
    <lineage>
        <taxon>Eukaryota</taxon>
        <taxon>Fungi</taxon>
        <taxon>Dikarya</taxon>
        <taxon>Ascomycota</taxon>
        <taxon>Pezizomycotina</taxon>
        <taxon>Sordariomycetes</taxon>
        <taxon>Xylariomycetidae</taxon>
        <taxon>Xylariales</taxon>
        <taxon>Xylariaceae</taxon>
        <taxon>Xylaria</taxon>
    </lineage>
</organism>
<gene>
    <name evidence="2" type="ORF">NPX13_g4234</name>
</gene>
<dbReference type="AlphaFoldDB" id="A0A9W8NGR4"/>
<dbReference type="VEuPathDB" id="FungiDB:F4678DRAFT_340477"/>
<comment type="caution">
    <text evidence="2">The sequence shown here is derived from an EMBL/GenBank/DDBJ whole genome shotgun (WGS) entry which is preliminary data.</text>
</comment>
<dbReference type="Proteomes" id="UP001148614">
    <property type="component" value="Unassembled WGS sequence"/>
</dbReference>
<evidence type="ECO:0000256" key="1">
    <source>
        <dbReference type="SAM" id="Coils"/>
    </source>
</evidence>
<evidence type="ECO:0000313" key="3">
    <source>
        <dbReference type="Proteomes" id="UP001148614"/>
    </source>
</evidence>
<sequence>MASNSMSIKAQLEHHQQLWKDHAAHKAAPPAQVTEVFDDLKGFLKSTHWSKPYYSALIHNNPELPYHLLEHVNCTYLSTPGRAPTLLALKQHAQSLAVLISMLAPAQYGGTLGDGRVNGDASFAAEQAFDWLNNLGEHYHTEDRAHKKPLNALQNLVKSNGDVTGPKWHCPLDTTGIELPEKHPFPQYRPFESHMTLLMHANEILERLDHEYSAMGGILGIIPLDSEHVEEQKALSQAKTTLVGQWILYTQHLVARMHELEIAYGNSLDLLANEAVVPMQHVSIQGPEGRGGREIVFPQDRWIMANAGEDVFTFIHRMLDRAEAQQDAQDDRFAEQRVLGDAAYQGNEPLKYRGIVKCDLSTRFYRLRGNGRGPLFVLPAFGDRTNTKHTRDMEKRPTVVTIPQPEMKGETVNAWESKHKDVDNDILKLSIDKANLEAKVSQLQSSVALRDREMERLNELQKQYDEKVNKADKDLAKEVVHLRENVRYFQKHIKEAQDREAALKQEIQNFKDANISGQNNDNTVTNLVSKVNDQQNQIRDLRKKIKEGEAKAEDLARDNDTLRILNSSPLNPSASSSPSQVNQLQSELKLLQQERQMLQQEVHNLKKSKTVQGKILNFPEGFQFGASGTFEDQNQGIIACSSEAYKALVAAEQERNELRRKADSGVLASHTAQSELTSLRSECSRLREDNAELRRTGKAAPCRTINLPWKLKYTSTFRDDNQGLIVLNTEYYDHLVAADHTVQDYKVTVGRLEEQIHRLRAPLNVDVNSLNPSFKAKMGQARIYKDSKNNVVQAASAS</sequence>
<keyword evidence="3" id="KW-1185">Reference proteome</keyword>
<feature type="coiled-coil region" evidence="1">
    <location>
        <begin position="641"/>
        <end position="696"/>
    </location>
</feature>
<accession>A0A9W8NGR4</accession>
<feature type="coiled-coil region" evidence="1">
    <location>
        <begin position="426"/>
        <end position="608"/>
    </location>
</feature>
<proteinExistence type="predicted"/>
<dbReference type="EMBL" id="JANPWZ010000583">
    <property type="protein sequence ID" value="KAJ3574842.1"/>
    <property type="molecule type" value="Genomic_DNA"/>
</dbReference>
<keyword evidence="1" id="KW-0175">Coiled coil</keyword>
<name>A0A9W8NGR4_9PEZI</name>
<evidence type="ECO:0000313" key="2">
    <source>
        <dbReference type="EMBL" id="KAJ3574842.1"/>
    </source>
</evidence>